<evidence type="ECO:0008006" key="6">
    <source>
        <dbReference type="Google" id="ProtNLM"/>
    </source>
</evidence>
<dbReference type="InterPro" id="IPR025154">
    <property type="entry name" value="Put_metallopeptidase_dom"/>
</dbReference>
<feature type="domain" description="VWA-like" evidence="2">
    <location>
        <begin position="326"/>
        <end position="449"/>
    </location>
</feature>
<feature type="domain" description="Putative metallopeptidase" evidence="3">
    <location>
        <begin position="24"/>
        <end position="318"/>
    </location>
</feature>
<dbReference type="AlphaFoldDB" id="A0A848C9M4"/>
<evidence type="ECO:0000313" key="5">
    <source>
        <dbReference type="Proteomes" id="UP000522333"/>
    </source>
</evidence>
<feature type="compositionally biased region" description="Basic and acidic residues" evidence="1">
    <location>
        <begin position="164"/>
        <end position="182"/>
    </location>
</feature>
<organism evidence="4 5">
    <name type="scientific">Desulfovibrio piger</name>
    <dbReference type="NCBI Taxonomy" id="901"/>
    <lineage>
        <taxon>Bacteria</taxon>
        <taxon>Pseudomonadati</taxon>
        <taxon>Thermodesulfobacteriota</taxon>
        <taxon>Desulfovibrionia</taxon>
        <taxon>Desulfovibrionales</taxon>
        <taxon>Desulfovibrionaceae</taxon>
        <taxon>Desulfovibrio</taxon>
    </lineage>
</organism>
<feature type="region of interest" description="Disordered" evidence="1">
    <location>
        <begin position="152"/>
        <end position="247"/>
    </location>
</feature>
<comment type="caution">
    <text evidence="4">The sequence shown here is derived from an EMBL/GenBank/DDBJ whole genome shotgun (WGS) entry which is preliminary data.</text>
</comment>
<feature type="compositionally biased region" description="Low complexity" evidence="1">
    <location>
        <begin position="197"/>
        <end position="208"/>
    </location>
</feature>
<evidence type="ECO:0000259" key="3">
    <source>
        <dbReference type="Pfam" id="PF13203"/>
    </source>
</evidence>
<proteinExistence type="predicted"/>
<evidence type="ECO:0000256" key="1">
    <source>
        <dbReference type="SAM" id="MobiDB-lite"/>
    </source>
</evidence>
<name>A0A848C9M4_9BACT</name>
<dbReference type="PANTHER" id="PTHR38730:SF1">
    <property type="entry name" value="SLL7028 PROTEIN"/>
    <property type="match status" value="1"/>
</dbReference>
<dbReference type="EMBL" id="JABAFY010000013">
    <property type="protein sequence ID" value="NME51930.1"/>
    <property type="molecule type" value="Genomic_DNA"/>
</dbReference>
<dbReference type="RefSeq" id="WP_168935334.1">
    <property type="nucleotide sequence ID" value="NZ_JABAFY010000013.1"/>
</dbReference>
<accession>A0A848C9M4</accession>
<dbReference type="Pfam" id="PF13203">
    <property type="entry name" value="DUF2201_N"/>
    <property type="match status" value="1"/>
</dbReference>
<sequence length="453" mass="49882">MRHSPAADVPAPPLEQRALTAMIRARADLVLRQPFFGSLALHLALKPDSTCRHLWTDGRTLGFNPVWAATLPHERLVGAQAHEVMHLACAHHVRRNGRDARIWNEACDVVVDALLLGAGFRLPQGHLEHPEYAGLSVDEVYSRLASLQDTPLHGGAQQQAAGRSPREKGSDQQRHDGRERQDAPAAAPSRAGETDEAAAPEAAGTARPAGDKPEREQPVPYFSGEVRDHPLLEDGQGDAHRKAEQEAELRLEQALQRARHMGREPAGFSRLLRGGRHDGGTDWRGLLRRFLENCALNDYTWSAPNRRYLHHGIYLPGRQEQRIPQLAVAVDCSGSVDDAALSLFCEELSSILAAYETELVVIFHDSRVQAVQTFRRQDLPLHLAPVGGGGTDFRPVGRWLDDNGLRPACLLWFTDLECSSFPDEPACPLLWAVWGQGGEQPPFGELLRLPAGA</sequence>
<dbReference type="InterPro" id="IPR018698">
    <property type="entry name" value="VWA-like_dom"/>
</dbReference>
<protein>
    <recommendedName>
        <fullName evidence="6">Sll7028 protein</fullName>
    </recommendedName>
</protein>
<feature type="compositionally biased region" description="Basic and acidic residues" evidence="1">
    <location>
        <begin position="225"/>
        <end position="247"/>
    </location>
</feature>
<dbReference type="PANTHER" id="PTHR38730">
    <property type="entry name" value="SLL7028 PROTEIN"/>
    <property type="match status" value="1"/>
</dbReference>
<gene>
    <name evidence="4" type="ORF">HF854_05175</name>
</gene>
<dbReference type="Proteomes" id="UP000522333">
    <property type="component" value="Unassembled WGS sequence"/>
</dbReference>
<evidence type="ECO:0000259" key="2">
    <source>
        <dbReference type="Pfam" id="PF09967"/>
    </source>
</evidence>
<reference evidence="4 5" key="1">
    <citation type="submission" date="2020-04" db="EMBL/GenBank/DDBJ databases">
        <authorList>
            <person name="Hitch T.C.A."/>
            <person name="Wylensek D."/>
            <person name="Clavel T."/>
        </authorList>
    </citation>
    <scope>NUCLEOTIDE SEQUENCE [LARGE SCALE GENOMIC DNA]</scope>
    <source>
        <strain evidence="4 5">PG-251-APC-1</strain>
    </source>
</reference>
<dbReference type="Pfam" id="PF09967">
    <property type="entry name" value="DUF2201"/>
    <property type="match status" value="1"/>
</dbReference>
<evidence type="ECO:0000313" key="4">
    <source>
        <dbReference type="EMBL" id="NME51930.1"/>
    </source>
</evidence>